<organism evidence="9 10">
    <name type="scientific">Paraglaciecola arctica BSs20135</name>
    <dbReference type="NCBI Taxonomy" id="493475"/>
    <lineage>
        <taxon>Bacteria</taxon>
        <taxon>Pseudomonadati</taxon>
        <taxon>Pseudomonadota</taxon>
        <taxon>Gammaproteobacteria</taxon>
        <taxon>Alteromonadales</taxon>
        <taxon>Alteromonadaceae</taxon>
        <taxon>Paraglaciecola</taxon>
    </lineage>
</organism>
<evidence type="ECO:0000256" key="5">
    <source>
        <dbReference type="ARBA" id="ARBA00023136"/>
    </source>
</evidence>
<comment type="similarity">
    <text evidence="6">Belongs to the exbB/tolQ family.</text>
</comment>
<reference evidence="9 10" key="1">
    <citation type="journal article" date="2017" name="Antonie Van Leeuwenhoek">
        <title>Rhizobium rhizosphaerae sp. nov., a novel species isolated from rice rhizosphere.</title>
        <authorList>
            <person name="Zhao J.J."/>
            <person name="Zhang J."/>
            <person name="Zhang R.J."/>
            <person name="Zhang C.W."/>
            <person name="Yin H.Q."/>
            <person name="Zhang X.X."/>
        </authorList>
    </citation>
    <scope>NUCLEOTIDE SEQUENCE [LARGE SCALE GENOMIC DNA]</scope>
    <source>
        <strain evidence="9 10">BSs20135</strain>
    </source>
</reference>
<dbReference type="PANTHER" id="PTHR30625">
    <property type="entry name" value="PROTEIN TOLQ"/>
    <property type="match status" value="1"/>
</dbReference>
<evidence type="ECO:0000256" key="1">
    <source>
        <dbReference type="ARBA" id="ARBA00004651"/>
    </source>
</evidence>
<comment type="subcellular location">
    <subcellularLocation>
        <location evidence="1">Cell membrane</location>
        <topology evidence="1">Multi-pass membrane protein</topology>
    </subcellularLocation>
    <subcellularLocation>
        <location evidence="6">Membrane</location>
        <topology evidence="6">Multi-pass membrane protein</topology>
    </subcellularLocation>
</comment>
<dbReference type="STRING" id="493475.GARC_1220"/>
<dbReference type="OrthoDB" id="4045at2"/>
<evidence type="ECO:0000313" key="10">
    <source>
        <dbReference type="Proteomes" id="UP000006327"/>
    </source>
</evidence>
<dbReference type="eggNOG" id="COG0811">
    <property type="taxonomic scope" value="Bacteria"/>
</dbReference>
<evidence type="ECO:0000256" key="6">
    <source>
        <dbReference type="RuleBase" id="RU004057"/>
    </source>
</evidence>
<dbReference type="GO" id="GO:0017038">
    <property type="term" value="P:protein import"/>
    <property type="evidence" value="ECO:0007669"/>
    <property type="project" value="TreeGrafter"/>
</dbReference>
<name>K6Z438_9ALTE</name>
<gene>
    <name evidence="9" type="primary">exbB</name>
    <name evidence="9" type="ORF">GARC_1220</name>
</gene>
<accession>K6Z438</accession>
<evidence type="ECO:0000256" key="2">
    <source>
        <dbReference type="ARBA" id="ARBA00022475"/>
    </source>
</evidence>
<evidence type="ECO:0000313" key="9">
    <source>
        <dbReference type="EMBL" id="GAC18200.1"/>
    </source>
</evidence>
<feature type="domain" description="MotA/TolQ/ExbB proton channel" evidence="8">
    <location>
        <begin position="58"/>
        <end position="165"/>
    </location>
</feature>
<keyword evidence="4 7" id="KW-1133">Transmembrane helix</keyword>
<keyword evidence="6" id="KW-0813">Transport</keyword>
<dbReference type="AlphaFoldDB" id="K6Z438"/>
<protein>
    <submittedName>
        <fullName evidence="9">Biopolymer transport protein ExbB</fullName>
    </submittedName>
</protein>
<feature type="transmembrane region" description="Helical" evidence="7">
    <location>
        <begin position="15"/>
        <end position="34"/>
    </location>
</feature>
<evidence type="ECO:0000256" key="7">
    <source>
        <dbReference type="SAM" id="Phobius"/>
    </source>
</evidence>
<evidence type="ECO:0000256" key="3">
    <source>
        <dbReference type="ARBA" id="ARBA00022692"/>
    </source>
</evidence>
<keyword evidence="2" id="KW-1003">Cell membrane</keyword>
<keyword evidence="6" id="KW-0653">Protein transport</keyword>
<dbReference type="PANTHER" id="PTHR30625:SF18">
    <property type="entry name" value="TONB2 ENERGY TRANSDUCTION SYSTEM INNER MEMBRANE COMPONENT EXBB"/>
    <property type="match status" value="1"/>
</dbReference>
<keyword evidence="10" id="KW-1185">Reference proteome</keyword>
<proteinExistence type="inferred from homology"/>
<evidence type="ECO:0000259" key="8">
    <source>
        <dbReference type="Pfam" id="PF01618"/>
    </source>
</evidence>
<evidence type="ECO:0000256" key="4">
    <source>
        <dbReference type="ARBA" id="ARBA00022989"/>
    </source>
</evidence>
<dbReference type="InterPro" id="IPR050790">
    <property type="entry name" value="ExbB/TolQ_transport"/>
</dbReference>
<feature type="transmembrane region" description="Helical" evidence="7">
    <location>
        <begin position="136"/>
        <end position="154"/>
    </location>
</feature>
<dbReference type="GO" id="GO:0005886">
    <property type="term" value="C:plasma membrane"/>
    <property type="evidence" value="ECO:0007669"/>
    <property type="project" value="UniProtKB-SubCell"/>
</dbReference>
<dbReference type="RefSeq" id="WP_007617785.1">
    <property type="nucleotide sequence ID" value="NZ_BAEO01000014.1"/>
</dbReference>
<dbReference type="Proteomes" id="UP000006327">
    <property type="component" value="Unassembled WGS sequence"/>
</dbReference>
<dbReference type="InterPro" id="IPR002898">
    <property type="entry name" value="MotA_ExbB_proton_chnl"/>
</dbReference>
<keyword evidence="3 7" id="KW-0812">Transmembrane</keyword>
<sequence>MIEILESIRDFTETGGQVLLIIGGLIFVMWLMILERAMYVFVTHKQYKSAVIAKWQARAERSSWNSEQIRQAMISRVSLKLSTGVPIIQSLVALCPLLGLMGTVTGMIEVFDVMAISGSGNARSMASGVSKATIPTMAGMVGALSGVFASTWLARTAKKERASLEDSLRLERKH</sequence>
<keyword evidence="5 7" id="KW-0472">Membrane</keyword>
<dbReference type="Pfam" id="PF01618">
    <property type="entry name" value="MotA_ExbB"/>
    <property type="match status" value="1"/>
</dbReference>
<dbReference type="EMBL" id="BAEO01000014">
    <property type="protein sequence ID" value="GAC18200.1"/>
    <property type="molecule type" value="Genomic_DNA"/>
</dbReference>
<comment type="caution">
    <text evidence="9">The sequence shown here is derived from an EMBL/GenBank/DDBJ whole genome shotgun (WGS) entry which is preliminary data.</text>
</comment>
<feature type="transmembrane region" description="Helical" evidence="7">
    <location>
        <begin position="91"/>
        <end position="116"/>
    </location>
</feature>